<dbReference type="InterPro" id="IPR029413">
    <property type="entry name" value="RG-lyase_II"/>
</dbReference>
<dbReference type="AlphaFoldDB" id="A0AAP0HUH0"/>
<evidence type="ECO:0000259" key="2">
    <source>
        <dbReference type="Pfam" id="PF14686"/>
    </source>
</evidence>
<dbReference type="PANTHER" id="PTHR32018:SF1">
    <property type="entry name" value="RHAMNOGALACTURONAN ENDOLYASE"/>
    <property type="match status" value="1"/>
</dbReference>
<dbReference type="Pfam" id="PF14686">
    <property type="entry name" value="fn3_3"/>
    <property type="match status" value="1"/>
</dbReference>
<feature type="compositionally biased region" description="Low complexity" evidence="1">
    <location>
        <begin position="529"/>
        <end position="539"/>
    </location>
</feature>
<accession>A0AAP0HUH0</accession>
<dbReference type="Proteomes" id="UP001417504">
    <property type="component" value="Unassembled WGS sequence"/>
</dbReference>
<organism evidence="3 4">
    <name type="scientific">Stephania japonica</name>
    <dbReference type="NCBI Taxonomy" id="461633"/>
    <lineage>
        <taxon>Eukaryota</taxon>
        <taxon>Viridiplantae</taxon>
        <taxon>Streptophyta</taxon>
        <taxon>Embryophyta</taxon>
        <taxon>Tracheophyta</taxon>
        <taxon>Spermatophyta</taxon>
        <taxon>Magnoliopsida</taxon>
        <taxon>Ranunculales</taxon>
        <taxon>Menispermaceae</taxon>
        <taxon>Menispermoideae</taxon>
        <taxon>Cissampelideae</taxon>
        <taxon>Stephania</taxon>
    </lineage>
</organism>
<feature type="region of interest" description="Disordered" evidence="1">
    <location>
        <begin position="522"/>
        <end position="556"/>
    </location>
</feature>
<protein>
    <recommendedName>
        <fullName evidence="2">Rhamnogalacturonan lyase domain-containing protein</fullName>
    </recommendedName>
</protein>
<proteinExistence type="predicted"/>
<dbReference type="InterPro" id="IPR051850">
    <property type="entry name" value="Polysacch_Lyase_4"/>
</dbReference>
<feature type="compositionally biased region" description="Polar residues" evidence="1">
    <location>
        <begin position="543"/>
        <end position="556"/>
    </location>
</feature>
<gene>
    <name evidence="3" type="ORF">Sjap_022503</name>
</gene>
<name>A0AAP0HUH0_9MAGN</name>
<keyword evidence="4" id="KW-1185">Reference proteome</keyword>
<evidence type="ECO:0000256" key="1">
    <source>
        <dbReference type="SAM" id="MobiDB-lite"/>
    </source>
</evidence>
<reference evidence="3 4" key="1">
    <citation type="submission" date="2024-01" db="EMBL/GenBank/DDBJ databases">
        <title>Genome assemblies of Stephania.</title>
        <authorList>
            <person name="Yang L."/>
        </authorList>
    </citation>
    <scope>NUCLEOTIDE SEQUENCE [LARGE SCALE GENOMIC DNA]</scope>
    <source>
        <strain evidence="3">QJT</strain>
        <tissue evidence="3">Leaf</tissue>
    </source>
</reference>
<evidence type="ECO:0000313" key="3">
    <source>
        <dbReference type="EMBL" id="KAK9097006.1"/>
    </source>
</evidence>
<feature type="domain" description="Rhamnogalacturonan lyase" evidence="2">
    <location>
        <begin position="137"/>
        <end position="197"/>
    </location>
</feature>
<comment type="caution">
    <text evidence="3">The sequence shown here is derived from an EMBL/GenBank/DDBJ whole genome shotgun (WGS) entry which is preliminary data.</text>
</comment>
<sequence length="628" mass="71432">MFVSAHYSGEDLVPKFEEREAWKKVFGPVFMYVNSAMMGEDPLILWEDAKAQVLKQILTYPSHQLGEQNFNASVNQIFEKEKKFDSRKLLQTMIEVQSWPYSFPEYEDYPTSDERGSITGRLLVQDEYVDGDYIAADSAYMGLALPGDVGSWQRESKVSLARRNGYFSINDEVRAGDYNLYGWVPDVDITVTPGCDIDLGDLVYETTRGRPTLWEIGILIVLFRQYGLWERYAELYPNGDLVYRVGVSDYKTDWFLAQVNSQLVNQFKEFAMALLGKCLEAVKDILEFLLDLRLNGDFHVVIDITKSNRDSIAHFNEFGVNVAMVRHKIVLATQAILNVLVSSVNAQPIRINDLIDKAFEFFDNKSIIRKALRNIHGVRFGANVIRRQKIAPNPQFQYRLSSNGLNLSDCIETICYDFHHLASLQPITATMLDFVHRNYVFSKKWQGPWEFPIPQQGLDENVLELNYLCSLENGQFEFSVTVDPTITVYELMDVILTRCRPSMIAVKTYTAVPRVASPLAKPRHTTKFSQSQSVASSVRQRSHQPATATWTSPSSLLSPVARSTQDAFPHEFPDLRTNSCDSSALSAQHVSPCRWSSVSPAHLPAYQHSPRVTTLLIHCLPSQPIMFR</sequence>
<evidence type="ECO:0000313" key="4">
    <source>
        <dbReference type="Proteomes" id="UP001417504"/>
    </source>
</evidence>
<dbReference type="PANTHER" id="PTHR32018">
    <property type="entry name" value="RHAMNOGALACTURONATE LYASE FAMILY PROTEIN"/>
    <property type="match status" value="1"/>
</dbReference>
<dbReference type="CDD" id="cd10316">
    <property type="entry name" value="RGL4_M"/>
    <property type="match status" value="1"/>
</dbReference>
<dbReference type="EMBL" id="JBBNAE010000009">
    <property type="protein sequence ID" value="KAK9097006.1"/>
    <property type="molecule type" value="Genomic_DNA"/>
</dbReference>